<protein>
    <submittedName>
        <fullName evidence="1">Uncharacterized protein</fullName>
    </submittedName>
</protein>
<dbReference type="EMBL" id="AP006841">
    <property type="protein sequence ID" value="BAD50575.1"/>
    <property type="molecule type" value="Genomic_DNA"/>
</dbReference>
<gene>
    <name evidence="1" type="ordered locus">BF3833</name>
</gene>
<dbReference type="KEGG" id="bfr:BF3833"/>
<name>Q64PK6_BACFR</name>
<dbReference type="RefSeq" id="WP_011203465.1">
    <property type="nucleotide sequence ID" value="NC_006347.1"/>
</dbReference>
<accession>Q64PK6</accession>
<reference evidence="1 2" key="1">
    <citation type="journal article" date="2004" name="Proc. Natl. Acad. Sci. U.S.A.">
        <title>Genomic analysis of Bacteroides fragilis reveals extensive DNA inversions regulating cell surface adaptation.</title>
        <authorList>
            <person name="Kuwahara T."/>
            <person name="Yamashita A."/>
            <person name="Hirakawa H."/>
            <person name="Nakayama H."/>
            <person name="Toh H."/>
            <person name="Okada N."/>
            <person name="Kuhara S."/>
            <person name="Hattori M."/>
            <person name="Hayashi T."/>
            <person name="Ohnishi Y."/>
        </authorList>
    </citation>
    <scope>NUCLEOTIDE SEQUENCE [LARGE SCALE GENOMIC DNA]</scope>
    <source>
        <strain evidence="1 2">YCH46</strain>
    </source>
</reference>
<dbReference type="STRING" id="295405.BF3833"/>
<dbReference type="HOGENOM" id="CLU_1341031_0_0_10"/>
<dbReference type="AlphaFoldDB" id="Q64PK6"/>
<proteinExistence type="predicted"/>
<dbReference type="PATRIC" id="fig|295405.11.peg.3681"/>
<dbReference type="Proteomes" id="UP000002197">
    <property type="component" value="Chromosome"/>
</dbReference>
<evidence type="ECO:0000313" key="1">
    <source>
        <dbReference type="EMBL" id="BAD50575.1"/>
    </source>
</evidence>
<sequence length="204" mass="23425">MRLEDIISNKKTALELAEEKNNFRTQCIPTPMSNFFKVDDALEKLVLVEYGYGSRNAYVSYNAVVYVPQKISIFPIQPYNAVLSFDFTGCCMAVFYFLGKKYAAHIALDGNPNVKKYWNLLVTNGLVENCLLFNPTDPFQNLNATYWGLITDSNECYTVRTPEVCKRVYFNATNSYGYQSTMENEGIFLVHHMNPLREENAIIR</sequence>
<organism evidence="1 2">
    <name type="scientific">Bacteroides fragilis (strain YCH46)</name>
    <dbReference type="NCBI Taxonomy" id="295405"/>
    <lineage>
        <taxon>Bacteria</taxon>
        <taxon>Pseudomonadati</taxon>
        <taxon>Bacteroidota</taxon>
        <taxon>Bacteroidia</taxon>
        <taxon>Bacteroidales</taxon>
        <taxon>Bacteroidaceae</taxon>
        <taxon>Bacteroides</taxon>
    </lineage>
</organism>
<evidence type="ECO:0000313" key="2">
    <source>
        <dbReference type="Proteomes" id="UP000002197"/>
    </source>
</evidence>